<dbReference type="Pfam" id="PF20431">
    <property type="entry name" value="E_motif"/>
    <property type="match status" value="1"/>
</dbReference>
<feature type="repeat" description="PPR" evidence="2">
    <location>
        <begin position="85"/>
        <end position="119"/>
    </location>
</feature>
<dbReference type="Proteomes" id="UP001327560">
    <property type="component" value="Chromosome 1"/>
</dbReference>
<dbReference type="Pfam" id="PF13041">
    <property type="entry name" value="PPR_2"/>
    <property type="match status" value="1"/>
</dbReference>
<name>A0AAQ3JN23_9LILI</name>
<feature type="repeat" description="PPR" evidence="2">
    <location>
        <begin position="255"/>
        <end position="289"/>
    </location>
</feature>
<evidence type="ECO:0000313" key="4">
    <source>
        <dbReference type="Proteomes" id="UP001327560"/>
    </source>
</evidence>
<evidence type="ECO:0008006" key="5">
    <source>
        <dbReference type="Google" id="ProtNLM"/>
    </source>
</evidence>
<feature type="repeat" description="PPR" evidence="2">
    <location>
        <begin position="220"/>
        <end position="254"/>
    </location>
</feature>
<dbReference type="GO" id="GO:0003723">
    <property type="term" value="F:RNA binding"/>
    <property type="evidence" value="ECO:0007669"/>
    <property type="project" value="InterPro"/>
</dbReference>
<dbReference type="InterPro" id="IPR046960">
    <property type="entry name" value="PPR_At4g14850-like_plant"/>
</dbReference>
<dbReference type="PANTHER" id="PTHR47926:SF452">
    <property type="entry name" value="PENTATRICOPEPTIDE REPEAT-CONTAINING PROTEIN"/>
    <property type="match status" value="1"/>
</dbReference>
<evidence type="ECO:0000256" key="2">
    <source>
        <dbReference type="PROSITE-ProRule" id="PRU00708"/>
    </source>
</evidence>
<dbReference type="PANTHER" id="PTHR47926">
    <property type="entry name" value="PENTATRICOPEPTIDE REPEAT-CONTAINING PROTEIN"/>
    <property type="match status" value="1"/>
</dbReference>
<dbReference type="Gene3D" id="1.25.40.10">
    <property type="entry name" value="Tetratricopeptide repeat domain"/>
    <property type="match status" value="4"/>
</dbReference>
<dbReference type="Pfam" id="PF01535">
    <property type="entry name" value="PPR"/>
    <property type="match status" value="3"/>
</dbReference>
<keyword evidence="4" id="KW-1185">Reference proteome</keyword>
<dbReference type="InterPro" id="IPR011990">
    <property type="entry name" value="TPR-like_helical_dom_sf"/>
</dbReference>
<dbReference type="AlphaFoldDB" id="A0AAQ3JN23"/>
<reference evidence="3 4" key="1">
    <citation type="submission" date="2023-10" db="EMBL/GenBank/DDBJ databases">
        <title>Chromosome-scale genome assembly provides insights into flower coloration mechanisms of Canna indica.</title>
        <authorList>
            <person name="Li C."/>
        </authorList>
    </citation>
    <scope>NUCLEOTIDE SEQUENCE [LARGE SCALE GENOMIC DNA]</scope>
    <source>
        <tissue evidence="3">Flower</tissue>
    </source>
</reference>
<proteinExistence type="predicted"/>
<organism evidence="3 4">
    <name type="scientific">Canna indica</name>
    <name type="common">Indian-shot</name>
    <dbReference type="NCBI Taxonomy" id="4628"/>
    <lineage>
        <taxon>Eukaryota</taxon>
        <taxon>Viridiplantae</taxon>
        <taxon>Streptophyta</taxon>
        <taxon>Embryophyta</taxon>
        <taxon>Tracheophyta</taxon>
        <taxon>Spermatophyta</taxon>
        <taxon>Magnoliopsida</taxon>
        <taxon>Liliopsida</taxon>
        <taxon>Zingiberales</taxon>
        <taxon>Cannaceae</taxon>
        <taxon>Canna</taxon>
    </lineage>
</organism>
<evidence type="ECO:0000313" key="3">
    <source>
        <dbReference type="EMBL" id="WOK92098.1"/>
    </source>
</evidence>
<gene>
    <name evidence="3" type="ORF">Cni_G00789</name>
</gene>
<keyword evidence="1" id="KW-0677">Repeat</keyword>
<evidence type="ECO:0000256" key="1">
    <source>
        <dbReference type="ARBA" id="ARBA00022737"/>
    </source>
</evidence>
<dbReference type="InterPro" id="IPR046848">
    <property type="entry name" value="E_motif"/>
</dbReference>
<dbReference type="InterPro" id="IPR002885">
    <property type="entry name" value="PPR_rpt"/>
</dbReference>
<dbReference type="FunFam" id="1.25.40.10:FF:000090">
    <property type="entry name" value="Pentatricopeptide repeat-containing protein, chloroplastic"/>
    <property type="match status" value="1"/>
</dbReference>
<dbReference type="PROSITE" id="PS51375">
    <property type="entry name" value="PPR"/>
    <property type="match status" value="3"/>
</dbReference>
<protein>
    <recommendedName>
        <fullName evidence="5">Pentatricopeptide repeat-containing protein</fullName>
    </recommendedName>
</protein>
<dbReference type="NCBIfam" id="TIGR00756">
    <property type="entry name" value="PPR"/>
    <property type="match status" value="2"/>
</dbReference>
<sequence length="396" mass="44182">MTLHRLLRTLGYARCLADGKVVCSKLIVSGLLVVASNRIISMYVELGSISDARKVFDHMPQRNVVSWTIMIDLAYQAFSELEELGLASWAALIGGFARHGQGDKAMLLFRELLLFGLRSNEYNFPSVFVVCSTMATVQGGEQLHSLIVKLGFRMSAHIGNAVMDFYSKCGMNWGSEAHGWIIKLSLDTHVVVGSALVDMYTKCGKLKYADEIFKRLPLKNLVSWNNILVGYAQHGFGAEALEIFKRMQEEDIKPNDITYIGILSACNHVGLVDQGQYHFQNMKDYGIIPRIGHYACMVDLFAKAGLTKMACEFIRIMPLKPNKVIWFTLLSGCKKHEDLEIGISTAKYVLELDPEDIKTHVMISAVCADNGMWDAKAGLREVVNIESKKVPGCSWI</sequence>
<dbReference type="GO" id="GO:0009451">
    <property type="term" value="P:RNA modification"/>
    <property type="evidence" value="ECO:0007669"/>
    <property type="project" value="InterPro"/>
</dbReference>
<accession>A0AAQ3JN23</accession>
<dbReference type="EMBL" id="CP136890">
    <property type="protein sequence ID" value="WOK92098.1"/>
    <property type="molecule type" value="Genomic_DNA"/>
</dbReference>